<dbReference type="InterPro" id="IPR011054">
    <property type="entry name" value="Rudment_hybrid_motif"/>
</dbReference>
<keyword evidence="11 15" id="KW-0092">Biotin</keyword>
<evidence type="ECO:0000313" key="19">
    <source>
        <dbReference type="Proteomes" id="UP000184514"/>
    </source>
</evidence>
<dbReference type="AlphaFoldDB" id="A0A1L9NV05"/>
<evidence type="ECO:0000256" key="12">
    <source>
        <dbReference type="ARBA" id="ARBA00033786"/>
    </source>
</evidence>
<evidence type="ECO:0000256" key="11">
    <source>
        <dbReference type="ARBA" id="ARBA00023267"/>
    </source>
</evidence>
<dbReference type="InterPro" id="IPR016185">
    <property type="entry name" value="PreATP-grasp_dom_sf"/>
</dbReference>
<comment type="function">
    <text evidence="1 15">This protein is a component of the acetyl coenzyme A carboxylase complex; first, biotin carboxylase catalyzes the carboxylation of the carrier protein and then the transcarboxylase transfers the carboxyl group to form malonyl-CoA.</text>
</comment>
<dbReference type="OrthoDB" id="9763189at2"/>
<dbReference type="InterPro" id="IPR005479">
    <property type="entry name" value="CPAse_ATP-bd"/>
</dbReference>
<sequence>MFDKILIANRGEIALRVIRACREMGIGSVAVHSTADTDAMHVRMADESVCIGPPPGTDSYLSIPAIIAACEITGAQAIHPGYGFLSENASFVQVIEDHNLTFIGPTAEHIRTMGDKITAKDTMKALGVPCVPGSEGGVPTLKDAKRIGEEIGYPVIIKATAGGGGKGMKVAQTAADMESAFRTARAEGKSNFGNDEVYIEKYLTTPRHIEIQVFGDGKGRAVHLGERDCSLQRRHQKVFEEAPGPSISPAERERIGKTCADAVAKINYIGAGTIEFLYENGEFYFIEMNTRLQVEHPVTEAIFGVDLVREQILVAAGQDMSFQQEDLKINGHAIEVRINAEKLPNFSPCPGKITQYHAPGGLGVRMDSALYDGYSIPPYYDSLIGKLIVHGRDRPEALARLNRALGELIVDGIDTTVPLFHALLQEPDVLAGDYNIHWLEHWLETNLNTDT</sequence>
<dbReference type="Pfam" id="PF02786">
    <property type="entry name" value="CPSase_L_D2"/>
    <property type="match status" value="1"/>
</dbReference>
<proteinExistence type="predicted"/>
<reference evidence="18 19" key="1">
    <citation type="submission" date="2016-10" db="EMBL/GenBank/DDBJ databases">
        <title>Genome sequence of Planktotalea frisia SH6-1.</title>
        <authorList>
            <person name="Poehlein A."/>
            <person name="Bakenhus I."/>
            <person name="Voget S."/>
            <person name="Brinkhoff T."/>
            <person name="Simon M."/>
        </authorList>
    </citation>
    <scope>NUCLEOTIDE SEQUENCE [LARGE SCALE GENOMIC DNA]</scope>
    <source>
        <strain evidence="18 19">SH6-1</strain>
    </source>
</reference>
<keyword evidence="15" id="KW-0444">Lipid biosynthesis</keyword>
<keyword evidence="10" id="KW-0460">Magnesium</keyword>
<dbReference type="InterPro" id="IPR011764">
    <property type="entry name" value="Biotin_carboxylation_dom"/>
</dbReference>
<comment type="pathway">
    <text evidence="2 15">Lipid metabolism; malonyl-CoA biosynthesis; malonyl-CoA from acetyl-CoA: step 1/1.</text>
</comment>
<keyword evidence="8 14" id="KW-0547">Nucleotide-binding</keyword>
<evidence type="ECO:0000259" key="17">
    <source>
        <dbReference type="PROSITE" id="PS50979"/>
    </source>
</evidence>
<feature type="domain" description="Biotin carboxylation" evidence="17">
    <location>
        <begin position="1"/>
        <end position="444"/>
    </location>
</feature>
<organism evidence="18 19">
    <name type="scientific">Planktotalea frisia</name>
    <dbReference type="NCBI Taxonomy" id="696762"/>
    <lineage>
        <taxon>Bacteria</taxon>
        <taxon>Pseudomonadati</taxon>
        <taxon>Pseudomonadota</taxon>
        <taxon>Alphaproteobacteria</taxon>
        <taxon>Rhodobacterales</taxon>
        <taxon>Paracoccaceae</taxon>
        <taxon>Planktotalea</taxon>
    </lineage>
</organism>
<dbReference type="FunFam" id="3.40.50.20:FF:000010">
    <property type="entry name" value="Propionyl-CoA carboxylase subunit alpha"/>
    <property type="match status" value="1"/>
</dbReference>
<dbReference type="InterPro" id="IPR005481">
    <property type="entry name" value="BC-like_N"/>
</dbReference>
<dbReference type="Pfam" id="PF00289">
    <property type="entry name" value="Biotin_carb_N"/>
    <property type="match status" value="1"/>
</dbReference>
<evidence type="ECO:0000256" key="6">
    <source>
        <dbReference type="ARBA" id="ARBA00022598"/>
    </source>
</evidence>
<dbReference type="GO" id="GO:0046872">
    <property type="term" value="F:metal ion binding"/>
    <property type="evidence" value="ECO:0007669"/>
    <property type="project" value="UniProtKB-KW"/>
</dbReference>
<dbReference type="GO" id="GO:0004075">
    <property type="term" value="F:biotin carboxylase activity"/>
    <property type="evidence" value="ECO:0007669"/>
    <property type="project" value="UniProtKB-EC"/>
</dbReference>
<evidence type="ECO:0000256" key="2">
    <source>
        <dbReference type="ARBA" id="ARBA00004956"/>
    </source>
</evidence>
<dbReference type="PANTHER" id="PTHR48095:SF2">
    <property type="entry name" value="BIOTIN CARBOXYLASE, CHLOROPLASTIC"/>
    <property type="match status" value="1"/>
</dbReference>
<dbReference type="InterPro" id="IPR004549">
    <property type="entry name" value="Acetyl_CoA_COase_biotin_COase"/>
</dbReference>
<keyword evidence="15" id="KW-0276">Fatty acid metabolism</keyword>
<protein>
    <recommendedName>
        <fullName evidence="5 15">Biotin carboxylase</fullName>
        <ecNumber evidence="4 15">6.3.4.14</ecNumber>
    </recommendedName>
    <alternativeName>
        <fullName evidence="12 15">Acetyl-coenzyme A carboxylase biotin carboxylase subunit A</fullName>
    </alternativeName>
</protein>
<dbReference type="GO" id="GO:2001295">
    <property type="term" value="P:malonyl-CoA biosynthetic process"/>
    <property type="evidence" value="ECO:0007669"/>
    <property type="project" value="UniProtKB-UniPathway"/>
</dbReference>
<feature type="domain" description="ATP-grasp" evidence="16">
    <location>
        <begin position="120"/>
        <end position="316"/>
    </location>
</feature>
<dbReference type="UniPathway" id="UPA00655">
    <property type="reaction ID" value="UER00711"/>
</dbReference>
<dbReference type="RefSeq" id="WP_072631242.1">
    <property type="nucleotide sequence ID" value="NZ_JABBAN010000053.1"/>
</dbReference>
<dbReference type="STRING" id="696762.PFRI_27090"/>
<dbReference type="PANTHER" id="PTHR48095">
    <property type="entry name" value="PYRUVATE CARBOXYLASE SUBUNIT A"/>
    <property type="match status" value="1"/>
</dbReference>
<evidence type="ECO:0000313" key="18">
    <source>
        <dbReference type="EMBL" id="OJI93061.1"/>
    </source>
</evidence>
<keyword evidence="7" id="KW-0479">Metal-binding</keyword>
<dbReference type="PROSITE" id="PS00867">
    <property type="entry name" value="CPSASE_2"/>
    <property type="match status" value="1"/>
</dbReference>
<dbReference type="GO" id="GO:0006633">
    <property type="term" value="P:fatty acid biosynthetic process"/>
    <property type="evidence" value="ECO:0007669"/>
    <property type="project" value="UniProtKB-KW"/>
</dbReference>
<dbReference type="EMBL" id="MLCB01000158">
    <property type="protein sequence ID" value="OJI93061.1"/>
    <property type="molecule type" value="Genomic_DNA"/>
</dbReference>
<dbReference type="SUPFAM" id="SSF51246">
    <property type="entry name" value="Rudiment single hybrid motif"/>
    <property type="match status" value="1"/>
</dbReference>
<dbReference type="PROSITE" id="PS50975">
    <property type="entry name" value="ATP_GRASP"/>
    <property type="match status" value="1"/>
</dbReference>
<accession>A0A1L9NV05</accession>
<dbReference type="InterPro" id="IPR005482">
    <property type="entry name" value="Biotin_COase_C"/>
</dbReference>
<keyword evidence="9 14" id="KW-0067">ATP-binding</keyword>
<dbReference type="FunFam" id="3.30.1490.20:FF:000018">
    <property type="entry name" value="Biotin carboxylase"/>
    <property type="match status" value="1"/>
</dbReference>
<dbReference type="SMART" id="SM00878">
    <property type="entry name" value="Biotin_carb_C"/>
    <property type="match status" value="1"/>
</dbReference>
<comment type="subunit">
    <text evidence="3 15">Acetyl-CoA carboxylase is a heterohexamer of biotin carboxyl carrier protein, biotin carboxylase and the two subunits of carboxyl transferase in a 2:2 complex.</text>
</comment>
<dbReference type="PROSITE" id="PS00866">
    <property type="entry name" value="CPSASE_1"/>
    <property type="match status" value="1"/>
</dbReference>
<evidence type="ECO:0000256" key="13">
    <source>
        <dbReference type="ARBA" id="ARBA00048600"/>
    </source>
</evidence>
<dbReference type="SUPFAM" id="SSF52440">
    <property type="entry name" value="PreATP-grasp domain"/>
    <property type="match status" value="1"/>
</dbReference>
<dbReference type="Gene3D" id="3.30.470.20">
    <property type="entry name" value="ATP-grasp fold, B domain"/>
    <property type="match status" value="1"/>
</dbReference>
<dbReference type="Pfam" id="PF02785">
    <property type="entry name" value="Biotin_carb_C"/>
    <property type="match status" value="1"/>
</dbReference>
<evidence type="ECO:0000256" key="8">
    <source>
        <dbReference type="ARBA" id="ARBA00022741"/>
    </source>
</evidence>
<dbReference type="SUPFAM" id="SSF56059">
    <property type="entry name" value="Glutathione synthetase ATP-binding domain-like"/>
    <property type="match status" value="1"/>
</dbReference>
<dbReference type="EC" id="6.3.4.14" evidence="4 15"/>
<comment type="catalytic activity">
    <reaction evidence="13 15">
        <text>N(6)-biotinyl-L-lysyl-[protein] + hydrogencarbonate + ATP = N(6)-carboxybiotinyl-L-lysyl-[protein] + ADP + phosphate + H(+)</text>
        <dbReference type="Rhea" id="RHEA:13501"/>
        <dbReference type="Rhea" id="RHEA-COMP:10505"/>
        <dbReference type="Rhea" id="RHEA-COMP:10506"/>
        <dbReference type="ChEBI" id="CHEBI:15378"/>
        <dbReference type="ChEBI" id="CHEBI:17544"/>
        <dbReference type="ChEBI" id="CHEBI:30616"/>
        <dbReference type="ChEBI" id="CHEBI:43474"/>
        <dbReference type="ChEBI" id="CHEBI:83144"/>
        <dbReference type="ChEBI" id="CHEBI:83145"/>
        <dbReference type="ChEBI" id="CHEBI:456216"/>
        <dbReference type="EC" id="6.3.4.14"/>
    </reaction>
</comment>
<keyword evidence="15" id="KW-0275">Fatty acid biosynthesis</keyword>
<keyword evidence="6 15" id="KW-0436">Ligase</keyword>
<evidence type="ECO:0000256" key="5">
    <source>
        <dbReference type="ARBA" id="ARBA00017242"/>
    </source>
</evidence>
<gene>
    <name evidence="18" type="primary">accC</name>
    <name evidence="18" type="ORF">PFRI_27090</name>
</gene>
<dbReference type="InterPro" id="IPR051602">
    <property type="entry name" value="ACC_Biotin_Carboxylase"/>
</dbReference>
<evidence type="ECO:0000256" key="1">
    <source>
        <dbReference type="ARBA" id="ARBA00003761"/>
    </source>
</evidence>
<dbReference type="NCBIfam" id="TIGR00514">
    <property type="entry name" value="accC"/>
    <property type="match status" value="1"/>
</dbReference>
<dbReference type="GO" id="GO:0005524">
    <property type="term" value="F:ATP binding"/>
    <property type="evidence" value="ECO:0007669"/>
    <property type="project" value="UniProtKB-UniRule"/>
</dbReference>
<dbReference type="Proteomes" id="UP000184514">
    <property type="component" value="Unassembled WGS sequence"/>
</dbReference>
<evidence type="ECO:0000256" key="10">
    <source>
        <dbReference type="ARBA" id="ARBA00022842"/>
    </source>
</evidence>
<name>A0A1L9NV05_9RHOB</name>
<evidence type="ECO:0000256" key="7">
    <source>
        <dbReference type="ARBA" id="ARBA00022723"/>
    </source>
</evidence>
<dbReference type="PROSITE" id="PS50979">
    <property type="entry name" value="BC"/>
    <property type="match status" value="1"/>
</dbReference>
<dbReference type="InterPro" id="IPR011761">
    <property type="entry name" value="ATP-grasp"/>
</dbReference>
<evidence type="ECO:0000256" key="15">
    <source>
        <dbReference type="RuleBase" id="RU365063"/>
    </source>
</evidence>
<evidence type="ECO:0000256" key="9">
    <source>
        <dbReference type="ARBA" id="ARBA00022840"/>
    </source>
</evidence>
<dbReference type="NCBIfam" id="NF006367">
    <property type="entry name" value="PRK08591.1"/>
    <property type="match status" value="1"/>
</dbReference>
<keyword evidence="19" id="KW-1185">Reference proteome</keyword>
<evidence type="ECO:0000256" key="4">
    <source>
        <dbReference type="ARBA" id="ARBA00013263"/>
    </source>
</evidence>
<evidence type="ECO:0000256" key="14">
    <source>
        <dbReference type="PROSITE-ProRule" id="PRU00409"/>
    </source>
</evidence>
<keyword evidence="15" id="KW-0443">Lipid metabolism</keyword>
<evidence type="ECO:0000259" key="16">
    <source>
        <dbReference type="PROSITE" id="PS50975"/>
    </source>
</evidence>
<evidence type="ECO:0000256" key="3">
    <source>
        <dbReference type="ARBA" id="ARBA00011750"/>
    </source>
</evidence>
<comment type="caution">
    <text evidence="18">The sequence shown here is derived from an EMBL/GenBank/DDBJ whole genome shotgun (WGS) entry which is preliminary data.</text>
</comment>